<keyword evidence="1" id="KW-0472">Membrane</keyword>
<sequence length="478" mass="53353">MKTRLFYVVGGTILAIAFGHASFRMFRNAGSEDVSAYARMTHVERLAEWKALRLIVDDPQYSLFAYFETLKRFDRLTEATKRARAEGTLGYNMGAHGEPLPDSDIPTLQFLSNEYTNKMLGHLPRNEEFTRAQEAAGYKPDLTKGRVPMDPLAPQAWTILYFLGLIFTFGHFLIRSSELGGSWEHSMLDWRFHAWLTVWPVGIFRYPTEVDVKLQIIRAYRLVQRTAVLLVSSSISLVAAGCGPKRVKTGLDDLPVDSTKSWRIDVNTITWPSYVGSNGAVFHPAPVQQGSTTVYHVSGFYLGTWHSVPLGKFNLSPNYAREIDLSGGWNGSRAGLNIGLDMTWVGVTPLAEYRGDVIQFSAKVSRDLPGGLSASATAQLNTPTRGVTPKRGLFLKEGLAWGRTFGRFASFANGELVRDSGAFGFNQAWLVRAESGFGVKIGDRWRAEFPVRLSKMLTLVDDGRRLEIQAGFRLAWQH</sequence>
<keyword evidence="1" id="KW-0812">Transmembrane</keyword>
<gene>
    <name evidence="2" type="ORF">A3C88_00900</name>
</gene>
<evidence type="ECO:0000313" key="3">
    <source>
        <dbReference type="Proteomes" id="UP000178117"/>
    </source>
</evidence>
<comment type="caution">
    <text evidence="2">The sequence shown here is derived from an EMBL/GenBank/DDBJ whole genome shotgun (WGS) entry which is preliminary data.</text>
</comment>
<accession>A0A1F8FT23</accession>
<evidence type="ECO:0000256" key="1">
    <source>
        <dbReference type="SAM" id="Phobius"/>
    </source>
</evidence>
<name>A0A1F8FT23_9BACT</name>
<dbReference type="AlphaFoldDB" id="A0A1F8FT23"/>
<feature type="transmembrane region" description="Helical" evidence="1">
    <location>
        <begin position="6"/>
        <end position="23"/>
    </location>
</feature>
<keyword evidence="1" id="KW-1133">Transmembrane helix</keyword>
<proteinExistence type="predicted"/>
<reference evidence="2 3" key="1">
    <citation type="journal article" date="2016" name="Nat. Commun.">
        <title>Thousands of microbial genomes shed light on interconnected biogeochemical processes in an aquifer system.</title>
        <authorList>
            <person name="Anantharaman K."/>
            <person name="Brown C.T."/>
            <person name="Hug L.A."/>
            <person name="Sharon I."/>
            <person name="Castelle C.J."/>
            <person name="Probst A.J."/>
            <person name="Thomas B.C."/>
            <person name="Singh A."/>
            <person name="Wilkins M.J."/>
            <person name="Karaoz U."/>
            <person name="Brodie E.L."/>
            <person name="Williams K.H."/>
            <person name="Hubbard S.S."/>
            <person name="Banfield J.F."/>
        </authorList>
    </citation>
    <scope>NUCLEOTIDE SEQUENCE [LARGE SCALE GENOMIC DNA]</scope>
</reference>
<organism evidence="2 3">
    <name type="scientific">Candidatus Yanofskybacteria bacterium RIFCSPHIGHO2_02_FULL_50_12</name>
    <dbReference type="NCBI Taxonomy" id="1802685"/>
    <lineage>
        <taxon>Bacteria</taxon>
        <taxon>Candidatus Yanofskyibacteriota</taxon>
    </lineage>
</organism>
<dbReference type="Proteomes" id="UP000178117">
    <property type="component" value="Unassembled WGS sequence"/>
</dbReference>
<evidence type="ECO:0000313" key="2">
    <source>
        <dbReference type="EMBL" id="OGN16324.1"/>
    </source>
</evidence>
<protein>
    <submittedName>
        <fullName evidence="2">Uncharacterized protein</fullName>
    </submittedName>
</protein>
<dbReference type="EMBL" id="MGJZ01000033">
    <property type="protein sequence ID" value="OGN16324.1"/>
    <property type="molecule type" value="Genomic_DNA"/>
</dbReference>